<evidence type="ECO:0000313" key="1">
    <source>
        <dbReference type="EMBL" id="MFD0902380.1"/>
    </source>
</evidence>
<dbReference type="Proteomes" id="UP001596972">
    <property type="component" value="Unassembled WGS sequence"/>
</dbReference>
<accession>A0ABW3ERE7</accession>
<protein>
    <recommendedName>
        <fullName evidence="3">Transposase</fullName>
    </recommendedName>
</protein>
<evidence type="ECO:0000313" key="2">
    <source>
        <dbReference type="Proteomes" id="UP001596972"/>
    </source>
</evidence>
<keyword evidence="2" id="KW-1185">Reference proteome</keyword>
<name>A0ABW3ERE7_9ACTN</name>
<organism evidence="1 2">
    <name type="scientific">Actinomadura sediminis</name>
    <dbReference type="NCBI Taxonomy" id="1038904"/>
    <lineage>
        <taxon>Bacteria</taxon>
        <taxon>Bacillati</taxon>
        <taxon>Actinomycetota</taxon>
        <taxon>Actinomycetes</taxon>
        <taxon>Streptosporangiales</taxon>
        <taxon>Thermomonosporaceae</taxon>
        <taxon>Actinomadura</taxon>
    </lineage>
</organism>
<dbReference type="RefSeq" id="WP_378300098.1">
    <property type="nucleotide sequence ID" value="NZ_JBHTJA010000034.1"/>
</dbReference>
<evidence type="ECO:0008006" key="3">
    <source>
        <dbReference type="Google" id="ProtNLM"/>
    </source>
</evidence>
<sequence length="78" mass="8713">MARVRRWNSDKPHRCPECHAIVDSDKPPTWRAAYECCACGVRFARWPRLAALLPVRTCKDLAPGTCPYLALTRDGGAS</sequence>
<comment type="caution">
    <text evidence="1">The sequence shown here is derived from an EMBL/GenBank/DDBJ whole genome shotgun (WGS) entry which is preliminary data.</text>
</comment>
<gene>
    <name evidence="1" type="ORF">ACFQ11_18420</name>
</gene>
<dbReference type="EMBL" id="JBHTJA010000034">
    <property type="protein sequence ID" value="MFD0902380.1"/>
    <property type="molecule type" value="Genomic_DNA"/>
</dbReference>
<reference evidence="2" key="1">
    <citation type="journal article" date="2019" name="Int. J. Syst. Evol. Microbiol.">
        <title>The Global Catalogue of Microorganisms (GCM) 10K type strain sequencing project: providing services to taxonomists for standard genome sequencing and annotation.</title>
        <authorList>
            <consortium name="The Broad Institute Genomics Platform"/>
            <consortium name="The Broad Institute Genome Sequencing Center for Infectious Disease"/>
            <person name="Wu L."/>
            <person name="Ma J."/>
        </authorList>
    </citation>
    <scope>NUCLEOTIDE SEQUENCE [LARGE SCALE GENOMIC DNA]</scope>
    <source>
        <strain evidence="2">JCM 31202</strain>
    </source>
</reference>
<proteinExistence type="predicted"/>